<dbReference type="Gene3D" id="1.10.10.2830">
    <property type="match status" value="1"/>
</dbReference>
<evidence type="ECO:0000256" key="1">
    <source>
        <dbReference type="ARBA" id="ARBA00006295"/>
    </source>
</evidence>
<dbReference type="GO" id="GO:0005694">
    <property type="term" value="C:chromosome"/>
    <property type="evidence" value="ECO:0000318"/>
    <property type="project" value="GO_Central"/>
</dbReference>
<dbReference type="SMART" id="SM00470">
    <property type="entry name" value="ParB"/>
    <property type="match status" value="1"/>
</dbReference>
<dbReference type="PANTHER" id="PTHR33375:SF7">
    <property type="entry name" value="CHROMOSOME 2-PARTITIONING PROTEIN PARB-RELATED"/>
    <property type="match status" value="1"/>
</dbReference>
<dbReference type="SUPFAM" id="SSF109709">
    <property type="entry name" value="KorB DNA-binding domain-like"/>
    <property type="match status" value="1"/>
</dbReference>
<dbReference type="GeneID" id="69519283"/>
<dbReference type="Proteomes" id="UP000002524">
    <property type="component" value="Plasmid MP1"/>
</dbReference>
<dbReference type="RefSeq" id="WP_010884016.1">
    <property type="nucleotide sequence ID" value="NC_000958.1"/>
</dbReference>
<organism evidence="3 4">
    <name type="scientific">Deinococcus radiodurans (strain ATCC 13939 / DSM 20539 / JCM 16871 / CCUG 27074 / LMG 4051 / NBRC 15346 / NCIMB 9279 / VKM B-1422 / R1)</name>
    <dbReference type="NCBI Taxonomy" id="243230"/>
    <lineage>
        <taxon>Bacteria</taxon>
        <taxon>Thermotogati</taxon>
        <taxon>Deinococcota</taxon>
        <taxon>Deinococci</taxon>
        <taxon>Deinococcales</taxon>
        <taxon>Deinococcaceae</taxon>
        <taxon>Deinococcus</taxon>
    </lineage>
</organism>
<gene>
    <name evidence="3" type="ordered locus">DR_B0030</name>
</gene>
<evidence type="ECO:0000313" key="4">
    <source>
        <dbReference type="Proteomes" id="UP000002524"/>
    </source>
</evidence>
<dbReference type="PIR" id="D75621">
    <property type="entry name" value="D75621"/>
</dbReference>
<dbReference type="EnsemblBacteria" id="AAF12599">
    <property type="protein sequence ID" value="AAF12599"/>
    <property type="gene ID" value="DR_B0030"/>
</dbReference>
<keyword evidence="3" id="KW-0614">Plasmid</keyword>
<proteinExistence type="inferred from homology"/>
<sequence>MSRKLPPPKAAISPLSLRQLMDEHEGVSVIALDEIEVIPGFNPRSVIESESPFTPQALDDLTESIRSNGLLQPLLLRPGPTGKYILVAGERRLHASRLAGLVAVPALVRDMNPEEADEFALQENLQRSDLSNDAKALLAIRAVARHMNVPEDQTVLVAGRIKKTGLDPERLGDMLRRSFGISVSTFAQRYGKFLQLNPAERQVLLEGRYGISALAPLAQLPDTEERRQLLDRLVTGQLSAAELHLEVTRLKRGAVPDRTLDQRLKSALPQLRRLSGKRRLQAERLIDQLLELTEESSSHDGNR</sequence>
<keyword evidence="4" id="KW-1185">Reference proteome</keyword>
<dbReference type="SUPFAM" id="SSF110849">
    <property type="entry name" value="ParB/Sulfiredoxin"/>
    <property type="match status" value="1"/>
</dbReference>
<comment type="similarity">
    <text evidence="1">Belongs to the ParB family.</text>
</comment>
<dbReference type="InterPro" id="IPR003115">
    <property type="entry name" value="ParB_N"/>
</dbReference>
<accession>Q9RZT3</accession>
<dbReference type="OrthoDB" id="65427at2"/>
<dbReference type="InterPro" id="IPR050336">
    <property type="entry name" value="Chromosome_partition/occlusion"/>
</dbReference>
<dbReference type="NCBIfam" id="TIGR00180">
    <property type="entry name" value="parB_part"/>
    <property type="match status" value="1"/>
</dbReference>
<dbReference type="GO" id="GO:0007059">
    <property type="term" value="P:chromosome segregation"/>
    <property type="evidence" value="ECO:0000318"/>
    <property type="project" value="GO_Central"/>
</dbReference>
<reference evidence="3 4" key="1">
    <citation type="journal article" date="1999" name="Science">
        <title>Genome sequence of the radioresistant bacterium Deinococcus radiodurans R1.</title>
        <authorList>
            <person name="White O."/>
            <person name="Eisen J.A."/>
            <person name="Heidelberg J.F."/>
            <person name="Hickey E.K."/>
            <person name="Peterson J.D."/>
            <person name="Dodson R.J."/>
            <person name="Haft D.H."/>
            <person name="Gwinn M.L."/>
            <person name="Nelson W.C."/>
            <person name="Richardson D.L."/>
            <person name="Moffat K.S."/>
            <person name="Qin H."/>
            <person name="Jiang L."/>
            <person name="Pamphile W."/>
            <person name="Crosby M."/>
            <person name="Shen M."/>
            <person name="Vamathevan J.J."/>
            <person name="Lam P."/>
            <person name="McDonald L."/>
            <person name="Utterback T."/>
            <person name="Zalewski C."/>
            <person name="Makarova K.S."/>
            <person name="Aravind L."/>
            <person name="Daly M.J."/>
            <person name="Minton K.W."/>
            <person name="Fleischmann R.D."/>
            <person name="Ketchum K.A."/>
            <person name="Nelson K.E."/>
            <person name="Salzberg S."/>
            <person name="Smith H.O."/>
            <person name="Venter J.C."/>
            <person name="Fraser C.M."/>
        </authorList>
    </citation>
    <scope>NUCLEOTIDE SEQUENCE [LARGE SCALE GENOMIC DNA]</scope>
    <source>
        <strain evidence="4">ATCC 13939 / DSM 20539 / JCM 16871 / LMG 4051 / NBRC 15346 / NCIMB 9279 / R1 / VKM B-1422</strain>
    </source>
</reference>
<dbReference type="EMBL" id="AE001826">
    <property type="protein sequence ID" value="AAF12599.1"/>
    <property type="molecule type" value="Genomic_DNA"/>
</dbReference>
<dbReference type="Gene3D" id="3.90.1530.30">
    <property type="match status" value="1"/>
</dbReference>
<dbReference type="PANTHER" id="PTHR33375">
    <property type="entry name" value="CHROMOSOME-PARTITIONING PROTEIN PARB-RELATED"/>
    <property type="match status" value="1"/>
</dbReference>
<dbReference type="KEGG" id="dra:DR_B0030"/>
<name>Q9RZT3_DEIRA</name>
<feature type="domain" description="ParB-like N-terminal" evidence="2">
    <location>
        <begin position="31"/>
        <end position="125"/>
    </location>
</feature>
<geneLocation type="plasmid" evidence="4">
    <name>megaplasmid MP1</name>
</geneLocation>
<dbReference type="InterPro" id="IPR004437">
    <property type="entry name" value="ParB/RepB/Spo0J"/>
</dbReference>
<dbReference type="InParanoid" id="Q9RZT3"/>
<protein>
    <submittedName>
        <fullName evidence="3">Chromosome partitioning protein, ParB family</fullName>
    </submittedName>
</protein>
<dbReference type="Pfam" id="PF02195">
    <property type="entry name" value="ParB_N"/>
    <property type="match status" value="1"/>
</dbReference>
<dbReference type="GO" id="GO:0003677">
    <property type="term" value="F:DNA binding"/>
    <property type="evidence" value="ECO:0007669"/>
    <property type="project" value="InterPro"/>
</dbReference>
<dbReference type="CDD" id="cd16393">
    <property type="entry name" value="SPO0J_N"/>
    <property type="match status" value="1"/>
</dbReference>
<evidence type="ECO:0000259" key="2">
    <source>
        <dbReference type="SMART" id="SM00470"/>
    </source>
</evidence>
<dbReference type="HOGENOM" id="CLU_917424_0_0_0"/>
<dbReference type="InterPro" id="IPR036086">
    <property type="entry name" value="ParB/Sulfiredoxin_sf"/>
</dbReference>
<evidence type="ECO:0000313" key="3">
    <source>
        <dbReference type="EMBL" id="AAF12599.1"/>
    </source>
</evidence>
<dbReference type="AlphaFoldDB" id="Q9RZT3"/>